<evidence type="ECO:0000313" key="2">
    <source>
        <dbReference type="EMBL" id="CAE6801501.1"/>
    </source>
</evidence>
<keyword evidence="1" id="KW-1133">Transmembrane helix</keyword>
<dbReference type="AlphaFoldDB" id="A0A1I7EI21"/>
<sequence length="69" mass="7171">MPAANDGHNGRAEQGVRGSSRAVLLLLSGLFFGPLFGLLVSGLARLYTHANLLGGLAGLPPPRPTECFQ</sequence>
<protein>
    <submittedName>
        <fullName evidence="3">Uncharacterized protein</fullName>
    </submittedName>
</protein>
<evidence type="ECO:0000313" key="5">
    <source>
        <dbReference type="Proteomes" id="UP000674425"/>
    </source>
</evidence>
<gene>
    <name evidence="2" type="ORF">R69658_04984</name>
    <name evidence="3" type="ORF">SAMN05192563_1021156</name>
</gene>
<keyword evidence="5" id="KW-1185">Reference proteome</keyword>
<reference evidence="3 4" key="1">
    <citation type="submission" date="2016-10" db="EMBL/GenBank/DDBJ databases">
        <authorList>
            <person name="de Groot N.N."/>
        </authorList>
    </citation>
    <scope>NUCLEOTIDE SEQUENCE [LARGE SCALE GENOMIC DNA]</scope>
    <source>
        <strain evidence="3 4">LMG 27731</strain>
    </source>
</reference>
<evidence type="ECO:0000256" key="1">
    <source>
        <dbReference type="SAM" id="Phobius"/>
    </source>
</evidence>
<name>A0A1I7EI21_9BURK</name>
<reference evidence="2 5" key="2">
    <citation type="submission" date="2021-02" db="EMBL/GenBank/DDBJ databases">
        <authorList>
            <person name="Vanwijnsberghe S."/>
        </authorList>
    </citation>
    <scope>NUCLEOTIDE SEQUENCE [LARGE SCALE GENOMIC DNA]</scope>
    <source>
        <strain evidence="2 5">R-69658</strain>
    </source>
</reference>
<dbReference type="Proteomes" id="UP000198844">
    <property type="component" value="Unassembled WGS sequence"/>
</dbReference>
<proteinExistence type="predicted"/>
<dbReference type="EMBL" id="CAJNAU010000055">
    <property type="protein sequence ID" value="CAE6801501.1"/>
    <property type="molecule type" value="Genomic_DNA"/>
</dbReference>
<evidence type="ECO:0000313" key="4">
    <source>
        <dbReference type="Proteomes" id="UP000198844"/>
    </source>
</evidence>
<keyword evidence="1" id="KW-0472">Membrane</keyword>
<evidence type="ECO:0000313" key="3">
    <source>
        <dbReference type="EMBL" id="SFU23590.1"/>
    </source>
</evidence>
<dbReference type="Proteomes" id="UP000674425">
    <property type="component" value="Unassembled WGS sequence"/>
</dbReference>
<organism evidence="3 4">
    <name type="scientific">Paraburkholderia aspalathi</name>
    <dbReference type="NCBI Taxonomy" id="1324617"/>
    <lineage>
        <taxon>Bacteria</taxon>
        <taxon>Pseudomonadati</taxon>
        <taxon>Pseudomonadota</taxon>
        <taxon>Betaproteobacteria</taxon>
        <taxon>Burkholderiales</taxon>
        <taxon>Burkholderiaceae</taxon>
        <taxon>Paraburkholderia</taxon>
    </lineage>
</organism>
<accession>A0A1I7EI21</accession>
<dbReference type="EMBL" id="FPBH01000021">
    <property type="protein sequence ID" value="SFU23590.1"/>
    <property type="molecule type" value="Genomic_DNA"/>
</dbReference>
<keyword evidence="1" id="KW-0812">Transmembrane</keyword>
<feature type="transmembrane region" description="Helical" evidence="1">
    <location>
        <begin position="23"/>
        <end position="44"/>
    </location>
</feature>